<dbReference type="RefSeq" id="XP_007419666.1">
    <property type="nucleotide sequence ID" value="XM_007419604.1"/>
</dbReference>
<dbReference type="InParanoid" id="F4SE63"/>
<evidence type="ECO:0000313" key="3">
    <source>
        <dbReference type="Proteomes" id="UP000001072"/>
    </source>
</evidence>
<proteinExistence type="predicted"/>
<dbReference type="EMBL" id="GL883350">
    <property type="protein sequence ID" value="EGF97064.1"/>
    <property type="molecule type" value="Genomic_DNA"/>
</dbReference>
<evidence type="ECO:0000256" key="1">
    <source>
        <dbReference type="SAM" id="MobiDB-lite"/>
    </source>
</evidence>
<dbReference type="eggNOG" id="ENOG502S7P8">
    <property type="taxonomic scope" value="Eukaryota"/>
</dbReference>
<dbReference type="KEGG" id="mlr:MELLADRAFT_88447"/>
<protein>
    <submittedName>
        <fullName evidence="2">Uncharacterized protein</fullName>
    </submittedName>
</protein>
<dbReference type="HOGENOM" id="CLU_016062_0_0_1"/>
<dbReference type="AlphaFoldDB" id="F4SE63"/>
<organism evidence="3">
    <name type="scientific">Melampsora larici-populina (strain 98AG31 / pathotype 3-4-7)</name>
    <name type="common">Poplar leaf rust fungus</name>
    <dbReference type="NCBI Taxonomy" id="747676"/>
    <lineage>
        <taxon>Eukaryota</taxon>
        <taxon>Fungi</taxon>
        <taxon>Dikarya</taxon>
        <taxon>Basidiomycota</taxon>
        <taxon>Pucciniomycotina</taxon>
        <taxon>Pucciniomycetes</taxon>
        <taxon>Pucciniales</taxon>
        <taxon>Melampsoraceae</taxon>
        <taxon>Melampsora</taxon>
    </lineage>
</organism>
<feature type="compositionally biased region" description="Acidic residues" evidence="1">
    <location>
        <begin position="7"/>
        <end position="17"/>
    </location>
</feature>
<dbReference type="OrthoDB" id="3046222at2759"/>
<dbReference type="GeneID" id="18934880"/>
<feature type="region of interest" description="Disordered" evidence="1">
    <location>
        <begin position="90"/>
        <end position="110"/>
    </location>
</feature>
<evidence type="ECO:0000313" key="2">
    <source>
        <dbReference type="EMBL" id="EGF97064.1"/>
    </source>
</evidence>
<sequence length="620" mass="70216">MSSNSEDMYDFEDDLDSEAGYSENSKQALFNDEPQEPAFYYDESQEGIDVDLYDKEDHYEKQNDAIFDDQEEFNVDPYDKEDYDMIVPHDHSEETTTSPPSKNQSKKKGIKGKKTFALPHDHAAFETFIDEGTTIDDEGYPILPNGNTVYVRQPDQPKITNWGTFAFTYTTAGGGTKGNTATWRTVRFTCLGVIECTNPDCDFLGSPPTAKDKRDEYHEKSVKLLGVMVILNTSNVRTLYVAWTSIVTAGGSFDTLASTIINGLEEGSQINCLRQSLAKDVGRAPAGQKEIVMVSNIHHGFSNLHRLGYYRRKLLEKAGVIPAKSAPGTGDSFIMDMIHWAEQEQLLTRDENKEIYSGGLLSDATYNFFASGYLLSTSMYHDDLRRWIPIQLTWLNGLTKNHYAAHFTTLMKQIRDADTEERDTLVRQVVDFSAAQKNGFIMAYMKVFRENDRSVALDKIKGCHEHFRAQVTRVKRNCAIIPAGDEETFEHDASDLLKESKPGGLTFDQKITRLRKAFPKAKKWLEWWQASDIKAMLFKGSGDLPATTNAQEAMHRVYYMISEGKCSVQIGLVQLYAFVKCLERDHEDRRKGIPIEHGSQAKNYKKVAQALGWAKKSRNP</sequence>
<dbReference type="Proteomes" id="UP000001072">
    <property type="component" value="Unassembled WGS sequence"/>
</dbReference>
<name>F4SE63_MELLP</name>
<keyword evidence="3" id="KW-1185">Reference proteome</keyword>
<accession>F4SE63</accession>
<reference evidence="3" key="1">
    <citation type="journal article" date="2011" name="Proc. Natl. Acad. Sci. U.S.A.">
        <title>Obligate biotrophy features unraveled by the genomic analysis of rust fungi.</title>
        <authorList>
            <person name="Duplessis S."/>
            <person name="Cuomo C.A."/>
            <person name="Lin Y.-C."/>
            <person name="Aerts A."/>
            <person name="Tisserant E."/>
            <person name="Veneault-Fourrey C."/>
            <person name="Joly D.L."/>
            <person name="Hacquard S."/>
            <person name="Amselem J."/>
            <person name="Cantarel B.L."/>
            <person name="Chiu R."/>
            <person name="Coutinho P.M."/>
            <person name="Feau N."/>
            <person name="Field M."/>
            <person name="Frey P."/>
            <person name="Gelhaye E."/>
            <person name="Goldberg J."/>
            <person name="Grabherr M.G."/>
            <person name="Kodira C.D."/>
            <person name="Kohler A."/>
            <person name="Kuees U."/>
            <person name="Lindquist E.A."/>
            <person name="Lucas S.M."/>
            <person name="Mago R."/>
            <person name="Mauceli E."/>
            <person name="Morin E."/>
            <person name="Murat C."/>
            <person name="Pangilinan J.L."/>
            <person name="Park R."/>
            <person name="Pearson M."/>
            <person name="Quesneville H."/>
            <person name="Rouhier N."/>
            <person name="Sakthikumar S."/>
            <person name="Salamov A.A."/>
            <person name="Schmutz J."/>
            <person name="Selles B."/>
            <person name="Shapiro H."/>
            <person name="Tanguay P."/>
            <person name="Tuskan G.A."/>
            <person name="Henrissat B."/>
            <person name="Van de Peer Y."/>
            <person name="Rouze P."/>
            <person name="Ellis J.G."/>
            <person name="Dodds P.N."/>
            <person name="Schein J.E."/>
            <person name="Zhong S."/>
            <person name="Hamelin R.C."/>
            <person name="Grigoriev I.V."/>
            <person name="Szabo L.J."/>
            <person name="Martin F."/>
        </authorList>
    </citation>
    <scope>NUCLEOTIDE SEQUENCE [LARGE SCALE GENOMIC DNA]</scope>
    <source>
        <strain evidence="3">98AG31 / pathotype 3-4-7</strain>
    </source>
</reference>
<gene>
    <name evidence="2" type="ORF">MELLADRAFT_88447</name>
</gene>
<feature type="compositionally biased region" description="Acidic residues" evidence="1">
    <location>
        <begin position="66"/>
        <end position="75"/>
    </location>
</feature>
<feature type="region of interest" description="Disordered" evidence="1">
    <location>
        <begin position="1"/>
        <end position="75"/>
    </location>
</feature>
<feature type="compositionally biased region" description="Basic and acidic residues" evidence="1">
    <location>
        <begin position="52"/>
        <end position="63"/>
    </location>
</feature>
<dbReference type="VEuPathDB" id="FungiDB:MELLADRAFT_88447"/>